<dbReference type="Gene3D" id="3.20.20.140">
    <property type="entry name" value="Metal-dependent hydrolases"/>
    <property type="match status" value="1"/>
</dbReference>
<organism evidence="4 5">
    <name type="scientific">Paenibacillus naphthalenovorans</name>
    <dbReference type="NCBI Taxonomy" id="162209"/>
    <lineage>
        <taxon>Bacteria</taxon>
        <taxon>Bacillati</taxon>
        <taxon>Bacillota</taxon>
        <taxon>Bacilli</taxon>
        <taxon>Bacillales</taxon>
        <taxon>Paenibacillaceae</taxon>
        <taxon>Paenibacillus</taxon>
    </lineage>
</organism>
<sequence length="448" mass="48593">MNSSELHLINARLPLLDENGLYELKASDGSWTSIALQQQGTIPCADPFLPMDEWFSKPFNAGSDCALDLQGRVLIPGMVDAHMHLDKAYSLAKVGNRSGTLHEAITNYRAAVQSFTKEELKNRIRKAALRALSFGTTALRSHLDFPVKAGRETAFRAVHAALEVKEELQGVLQMQFFPMCPYDKLTKEEMEMIEEALKLGMDGVGGAPHLSMTPEEDMDLIFALAAKYGKPIDLHADESDDPTIQTIAYIAEKTIEYGYQGRVTVGHLCSLSAIDQARAGQLIERMADARLGAVTLPAVNLYLQGRGDQGLIRRGTTRVKELLNAGIALAAASDNIQDPFHPFGKGDLLQIALITGYAAHLGSPADQLALLRMVTETPASILGLGAYGIFAGASADFVVLDARSAHELLTEQPSGRAVYRGGRWVYASAQTETWGSNVLDRLASLIQG</sequence>
<dbReference type="STRING" id="162209.IJ22_16650"/>
<dbReference type="GO" id="GO:0019239">
    <property type="term" value="F:deaminase activity"/>
    <property type="evidence" value="ECO:0007669"/>
    <property type="project" value="UniProtKB-ARBA"/>
</dbReference>
<dbReference type="PATRIC" id="fig|162209.4.peg.1763"/>
<evidence type="ECO:0000256" key="1">
    <source>
        <dbReference type="ARBA" id="ARBA00022723"/>
    </source>
</evidence>
<dbReference type="InterPro" id="IPR013108">
    <property type="entry name" value="Amidohydro_3"/>
</dbReference>
<dbReference type="GO" id="GO:0046872">
    <property type="term" value="F:metal ion binding"/>
    <property type="evidence" value="ECO:0007669"/>
    <property type="project" value="UniProtKB-KW"/>
</dbReference>
<dbReference type="PANTHER" id="PTHR32027">
    <property type="entry name" value="CYTOSINE DEAMINASE"/>
    <property type="match status" value="1"/>
</dbReference>
<keyword evidence="2 4" id="KW-0378">Hydrolase</keyword>
<accession>A0A0U2VRB6</accession>
<proteinExistence type="predicted"/>
<dbReference type="CDD" id="cd01293">
    <property type="entry name" value="Bact_CD"/>
    <property type="match status" value="1"/>
</dbReference>
<dbReference type="RefSeq" id="WP_062408378.1">
    <property type="nucleotide sequence ID" value="NZ_CP013652.1"/>
</dbReference>
<reference evidence="5" key="1">
    <citation type="submission" date="2015-12" db="EMBL/GenBank/DDBJ databases">
        <title>Complete genome sequences of two moderately thermophilic Paenibacillus species.</title>
        <authorList>
            <person name="Butler R.III."/>
            <person name="Wang J."/>
            <person name="Stark B.C."/>
            <person name="Pombert J.-F."/>
        </authorList>
    </citation>
    <scope>NUCLEOTIDE SEQUENCE [LARGE SCALE GENOMIC DNA]</scope>
    <source>
        <strain evidence="5">32O-Y</strain>
    </source>
</reference>
<dbReference type="FunFam" id="3.20.20.140:FF:000019">
    <property type="entry name" value="Cytosine deaminase"/>
    <property type="match status" value="1"/>
</dbReference>
<protein>
    <submittedName>
        <fullName evidence="4">Amidohydrolase</fullName>
    </submittedName>
</protein>
<keyword evidence="5" id="KW-1185">Reference proteome</keyword>
<gene>
    <name evidence="4" type="ORF">IJ22_16650</name>
</gene>
<dbReference type="PANTHER" id="PTHR32027:SF9">
    <property type="entry name" value="BLL3847 PROTEIN"/>
    <property type="match status" value="1"/>
</dbReference>
<dbReference type="OrthoDB" id="9815027at2"/>
<evidence type="ECO:0000259" key="3">
    <source>
        <dbReference type="Pfam" id="PF07969"/>
    </source>
</evidence>
<dbReference type="InterPro" id="IPR011059">
    <property type="entry name" value="Metal-dep_hydrolase_composite"/>
</dbReference>
<evidence type="ECO:0000313" key="4">
    <source>
        <dbReference type="EMBL" id="ALS22039.1"/>
    </source>
</evidence>
<dbReference type="SUPFAM" id="SSF51338">
    <property type="entry name" value="Composite domain of metallo-dependent hydrolases"/>
    <property type="match status" value="1"/>
</dbReference>
<dbReference type="Proteomes" id="UP000061660">
    <property type="component" value="Chromosome"/>
</dbReference>
<dbReference type="Pfam" id="PF07969">
    <property type="entry name" value="Amidohydro_3"/>
    <property type="match status" value="1"/>
</dbReference>
<evidence type="ECO:0000256" key="2">
    <source>
        <dbReference type="ARBA" id="ARBA00022801"/>
    </source>
</evidence>
<dbReference type="InterPro" id="IPR032466">
    <property type="entry name" value="Metal_Hydrolase"/>
</dbReference>
<dbReference type="SUPFAM" id="SSF51556">
    <property type="entry name" value="Metallo-dependent hydrolases"/>
    <property type="match status" value="1"/>
</dbReference>
<dbReference type="AlphaFoldDB" id="A0A0U2VRB6"/>
<name>A0A0U2VRB6_9BACL</name>
<reference evidence="4 5" key="2">
    <citation type="journal article" date="2016" name="Genome Announc.">
        <title>Complete Genome Sequences of Two Interactive Moderate Thermophiles, Paenibacillus napthalenovorans 32O-Y and Paenibacillus sp. 32O-W.</title>
        <authorList>
            <person name="Butler R.R.III."/>
            <person name="Wang J."/>
            <person name="Stark B.C."/>
            <person name="Pombert J.F."/>
        </authorList>
    </citation>
    <scope>NUCLEOTIDE SEQUENCE [LARGE SCALE GENOMIC DNA]</scope>
    <source>
        <strain evidence="4 5">32O-Y</strain>
    </source>
</reference>
<feature type="domain" description="Amidohydrolase 3" evidence="3">
    <location>
        <begin position="109"/>
        <end position="426"/>
    </location>
</feature>
<evidence type="ECO:0000313" key="5">
    <source>
        <dbReference type="Proteomes" id="UP000061660"/>
    </source>
</evidence>
<keyword evidence="1" id="KW-0479">Metal-binding</keyword>
<dbReference type="EMBL" id="CP013652">
    <property type="protein sequence ID" value="ALS22039.1"/>
    <property type="molecule type" value="Genomic_DNA"/>
</dbReference>
<dbReference type="GO" id="GO:0016814">
    <property type="term" value="F:hydrolase activity, acting on carbon-nitrogen (but not peptide) bonds, in cyclic amidines"/>
    <property type="evidence" value="ECO:0007669"/>
    <property type="project" value="UniProtKB-ARBA"/>
</dbReference>
<dbReference type="InterPro" id="IPR052349">
    <property type="entry name" value="Metallo-hydrolase_Enzymes"/>
</dbReference>
<dbReference type="Gene3D" id="2.30.40.10">
    <property type="entry name" value="Urease, subunit C, domain 1"/>
    <property type="match status" value="1"/>
</dbReference>
<dbReference type="KEGG" id="pnp:IJ22_16650"/>